<dbReference type="CDD" id="cd05233">
    <property type="entry name" value="SDR_c"/>
    <property type="match status" value="1"/>
</dbReference>
<keyword evidence="5" id="KW-1185">Reference proteome</keyword>
<gene>
    <name evidence="4" type="ORF">CSSPJE1EN1_LOCUS28873</name>
</gene>
<evidence type="ECO:0000313" key="5">
    <source>
        <dbReference type="Proteomes" id="UP001497444"/>
    </source>
</evidence>
<keyword evidence="2" id="KW-0521">NADP</keyword>
<dbReference type="PANTHER" id="PTHR43391:SF14">
    <property type="entry name" value="DEHYDROGENASE_REDUCTASE SDR FAMILY PROTEIN 7-LIKE"/>
    <property type="match status" value="1"/>
</dbReference>
<dbReference type="Pfam" id="PF00106">
    <property type="entry name" value="adh_short"/>
    <property type="match status" value="1"/>
</dbReference>
<dbReference type="Gene3D" id="3.40.50.720">
    <property type="entry name" value="NAD(P)-binding Rossmann-like Domain"/>
    <property type="match status" value="1"/>
</dbReference>
<comment type="similarity">
    <text evidence="1">Belongs to the short-chain dehydrogenases/reductases (SDR) family.</text>
</comment>
<protein>
    <submittedName>
        <fullName evidence="4">Uncharacterized protein</fullName>
    </submittedName>
</protein>
<evidence type="ECO:0000313" key="4">
    <source>
        <dbReference type="EMBL" id="CAK9253495.1"/>
    </source>
</evidence>
<evidence type="ECO:0000256" key="3">
    <source>
        <dbReference type="ARBA" id="ARBA00023002"/>
    </source>
</evidence>
<dbReference type="SUPFAM" id="SSF51735">
    <property type="entry name" value="NAD(P)-binding Rossmann-fold domains"/>
    <property type="match status" value="1"/>
</dbReference>
<dbReference type="PRINTS" id="PR00081">
    <property type="entry name" value="GDHRDH"/>
</dbReference>
<dbReference type="InterPro" id="IPR002347">
    <property type="entry name" value="SDR_fam"/>
</dbReference>
<evidence type="ECO:0000256" key="1">
    <source>
        <dbReference type="ARBA" id="ARBA00006484"/>
    </source>
</evidence>
<dbReference type="EMBL" id="CAXAQS010000873">
    <property type="protein sequence ID" value="CAK9253495.1"/>
    <property type="molecule type" value="Genomic_DNA"/>
</dbReference>
<organism evidence="4 5">
    <name type="scientific">Sphagnum jensenii</name>
    <dbReference type="NCBI Taxonomy" id="128206"/>
    <lineage>
        <taxon>Eukaryota</taxon>
        <taxon>Viridiplantae</taxon>
        <taxon>Streptophyta</taxon>
        <taxon>Embryophyta</taxon>
        <taxon>Bryophyta</taxon>
        <taxon>Sphagnophytina</taxon>
        <taxon>Sphagnopsida</taxon>
        <taxon>Sphagnales</taxon>
        <taxon>Sphagnaceae</taxon>
        <taxon>Sphagnum</taxon>
    </lineage>
</organism>
<keyword evidence="3" id="KW-0560">Oxidoreductase</keyword>
<name>A0ABP0VJ15_9BRYO</name>
<reference evidence="4" key="1">
    <citation type="submission" date="2024-02" db="EMBL/GenBank/DDBJ databases">
        <authorList>
            <consortium name="ELIXIR-Norway"/>
            <consortium name="Elixir Norway"/>
        </authorList>
    </citation>
    <scope>NUCLEOTIDE SEQUENCE</scope>
</reference>
<accession>A0ABP0VJ15</accession>
<dbReference type="Proteomes" id="UP001497444">
    <property type="component" value="Unassembled WGS sequence"/>
</dbReference>
<sequence>MARRPEPLKELEEEILSLGGKVIAIPGDVSKPEEVEKAIQLTVKKFGALHLAVNNAAISGHFGLLHETTIENWKKVMGINLDGIFYGMKYQIQAMLKNSGGSIVNIGSVEGTYHSSYESCLYFE</sequence>
<dbReference type="PANTHER" id="PTHR43391">
    <property type="entry name" value="RETINOL DEHYDROGENASE-RELATED"/>
    <property type="match status" value="1"/>
</dbReference>
<comment type="caution">
    <text evidence="4">The sequence shown here is derived from an EMBL/GenBank/DDBJ whole genome shotgun (WGS) entry which is preliminary data.</text>
</comment>
<dbReference type="InterPro" id="IPR036291">
    <property type="entry name" value="NAD(P)-bd_dom_sf"/>
</dbReference>
<evidence type="ECO:0000256" key="2">
    <source>
        <dbReference type="ARBA" id="ARBA00022857"/>
    </source>
</evidence>
<proteinExistence type="inferred from homology"/>